<evidence type="ECO:0000313" key="4">
    <source>
        <dbReference type="Proteomes" id="UP000595074"/>
    </source>
</evidence>
<feature type="domain" description="Methyltransferase" evidence="2">
    <location>
        <begin position="37"/>
        <end position="129"/>
    </location>
</feature>
<reference evidence="3 4" key="1">
    <citation type="submission" date="2020-10" db="EMBL/GenBank/DDBJ databases">
        <title>The genome of sulfurovum sp.</title>
        <authorList>
            <person name="Xie S."/>
            <person name="Shao Z."/>
            <person name="Jiang L."/>
        </authorList>
    </citation>
    <scope>NUCLEOTIDE SEQUENCE [LARGE SCALE GENOMIC DNA]</scope>
    <source>
        <strain evidence="3 4">ST-419</strain>
    </source>
</reference>
<dbReference type="PANTHER" id="PTHR43861">
    <property type="entry name" value="TRANS-ACONITATE 2-METHYLTRANSFERASE-RELATED"/>
    <property type="match status" value="1"/>
</dbReference>
<accession>A0A7M1S759</accession>
<keyword evidence="4" id="KW-1185">Reference proteome</keyword>
<keyword evidence="1 3" id="KW-0808">Transferase</keyword>
<gene>
    <name evidence="3" type="ORF">IMZ28_01795</name>
</gene>
<dbReference type="KEGG" id="sinu:IMZ28_01795"/>
<dbReference type="Gene3D" id="3.40.50.150">
    <property type="entry name" value="Vaccinia Virus protein VP39"/>
    <property type="match status" value="1"/>
</dbReference>
<dbReference type="CDD" id="cd02440">
    <property type="entry name" value="AdoMet_MTases"/>
    <property type="match status" value="1"/>
</dbReference>
<dbReference type="Pfam" id="PF13649">
    <property type="entry name" value="Methyltransf_25"/>
    <property type="match status" value="1"/>
</dbReference>
<dbReference type="InterPro" id="IPR041698">
    <property type="entry name" value="Methyltransf_25"/>
</dbReference>
<proteinExistence type="predicted"/>
<sequence>MVEKFEHRIYGTVKGEWRLRLLKEDLRELYEREVLDIWDAGCGLGQMALWFAQKGHRLTCCDISYKMLEKTKASFAEAKCRALFYKAPAQEIAQSIEPQDLVLFHAVIEWLAKPLETLQVVSESVKPGGSLSLLFFNYHSFIYRNALKGGWHIPFLLDKSQWWGKGKKLTPPHPQKPEELIGWLEMNGYKVERVTGIRVFHDYMHDDAMKEKSMDELLSLEYQYCREPIYSHMGRYVHILAKKKDT</sequence>
<evidence type="ECO:0000259" key="2">
    <source>
        <dbReference type="Pfam" id="PF13649"/>
    </source>
</evidence>
<evidence type="ECO:0000256" key="1">
    <source>
        <dbReference type="ARBA" id="ARBA00022679"/>
    </source>
</evidence>
<evidence type="ECO:0000313" key="3">
    <source>
        <dbReference type="EMBL" id="QOR62952.1"/>
    </source>
</evidence>
<protein>
    <submittedName>
        <fullName evidence="3">Methyltransferase domain-containing protein</fullName>
    </submittedName>
</protein>
<dbReference type="EMBL" id="CP063164">
    <property type="protein sequence ID" value="QOR62952.1"/>
    <property type="molecule type" value="Genomic_DNA"/>
</dbReference>
<dbReference type="AlphaFoldDB" id="A0A7M1S759"/>
<dbReference type="Proteomes" id="UP000595074">
    <property type="component" value="Chromosome"/>
</dbReference>
<organism evidence="3 4">
    <name type="scientific">Sulfurovum indicum</name>
    <dbReference type="NCBI Taxonomy" id="2779528"/>
    <lineage>
        <taxon>Bacteria</taxon>
        <taxon>Pseudomonadati</taxon>
        <taxon>Campylobacterota</taxon>
        <taxon>Epsilonproteobacteria</taxon>
        <taxon>Campylobacterales</taxon>
        <taxon>Sulfurovaceae</taxon>
        <taxon>Sulfurovum</taxon>
    </lineage>
</organism>
<dbReference type="GO" id="GO:0008757">
    <property type="term" value="F:S-adenosylmethionine-dependent methyltransferase activity"/>
    <property type="evidence" value="ECO:0007669"/>
    <property type="project" value="InterPro"/>
</dbReference>
<dbReference type="SUPFAM" id="SSF53335">
    <property type="entry name" value="S-adenosyl-L-methionine-dependent methyltransferases"/>
    <property type="match status" value="1"/>
</dbReference>
<dbReference type="GO" id="GO:0032259">
    <property type="term" value="P:methylation"/>
    <property type="evidence" value="ECO:0007669"/>
    <property type="project" value="UniProtKB-KW"/>
</dbReference>
<name>A0A7M1S759_9BACT</name>
<dbReference type="InterPro" id="IPR029063">
    <property type="entry name" value="SAM-dependent_MTases_sf"/>
</dbReference>
<keyword evidence="3" id="KW-0489">Methyltransferase</keyword>